<dbReference type="AlphaFoldDB" id="A0A166EAN0"/>
<dbReference type="RefSeq" id="WP_067259269.1">
    <property type="nucleotide sequence ID" value="NZ_LWMW01000092.1"/>
</dbReference>
<keyword evidence="2" id="KW-1185">Reference proteome</keyword>
<dbReference type="Pfam" id="PF09579">
    <property type="entry name" value="Spore_YtfJ"/>
    <property type="match status" value="1"/>
</dbReference>
<dbReference type="PATRIC" id="fig|47311.3.peg.924"/>
<dbReference type="PANTHER" id="PTHR39162">
    <property type="entry name" value="GLL3345 PROTEIN"/>
    <property type="match status" value="1"/>
</dbReference>
<dbReference type="InterPro" id="IPR014229">
    <property type="entry name" value="Spore_YtfJ"/>
</dbReference>
<sequence>MSEENSIKVTVEELKKLLNAQNVVGEPIETQDKLLIPFMKLGFGFGVGQGGNDEGNGLGSAAVAGIEPISMVVINKKTGNSEGISVLNLSKGTETNKIISDLGLVVTDLVKEVINNMNDNATNEKNDIEESEIRDIE</sequence>
<gene>
    <name evidence="1" type="ORF">MBCUT_08390</name>
</gene>
<name>A0A166EAN0_9EURY</name>
<organism evidence="1 2">
    <name type="scientific">Methanobrevibacter cuticularis</name>
    <dbReference type="NCBI Taxonomy" id="47311"/>
    <lineage>
        <taxon>Archaea</taxon>
        <taxon>Methanobacteriati</taxon>
        <taxon>Methanobacteriota</taxon>
        <taxon>Methanomada group</taxon>
        <taxon>Methanobacteria</taxon>
        <taxon>Methanobacteriales</taxon>
        <taxon>Methanobacteriaceae</taxon>
        <taxon>Methanobrevibacter</taxon>
    </lineage>
</organism>
<accession>A0A166EAN0</accession>
<comment type="caution">
    <text evidence="1">The sequence shown here is derived from an EMBL/GenBank/DDBJ whole genome shotgun (WGS) entry which is preliminary data.</text>
</comment>
<evidence type="ECO:0000313" key="2">
    <source>
        <dbReference type="Proteomes" id="UP000077275"/>
    </source>
</evidence>
<protein>
    <submittedName>
        <fullName evidence="1">Sporulation protein YtfJ</fullName>
    </submittedName>
</protein>
<dbReference type="OrthoDB" id="76585at2157"/>
<proteinExistence type="predicted"/>
<reference evidence="1 2" key="1">
    <citation type="submission" date="2016-04" db="EMBL/GenBank/DDBJ databases">
        <title>Genome sequence of Methanobrevibacter cuticularis DSM 11139.</title>
        <authorList>
            <person name="Poehlein A."/>
            <person name="Seedorf H."/>
            <person name="Daniel R."/>
        </authorList>
    </citation>
    <scope>NUCLEOTIDE SEQUENCE [LARGE SCALE GENOMIC DNA]</scope>
    <source>
        <strain evidence="1 2">DSM 11139</strain>
    </source>
</reference>
<dbReference type="Proteomes" id="UP000077275">
    <property type="component" value="Unassembled WGS sequence"/>
</dbReference>
<dbReference type="EMBL" id="LWMW01000092">
    <property type="protein sequence ID" value="KZX16453.1"/>
    <property type="molecule type" value="Genomic_DNA"/>
</dbReference>
<dbReference type="STRING" id="47311.MBCUT_08390"/>
<dbReference type="PANTHER" id="PTHR39162:SF1">
    <property type="entry name" value="SPORULATION PROTEIN YTFJ"/>
    <property type="match status" value="1"/>
</dbReference>
<evidence type="ECO:0000313" key="1">
    <source>
        <dbReference type="EMBL" id="KZX16453.1"/>
    </source>
</evidence>